<evidence type="ECO:0000313" key="4">
    <source>
        <dbReference type="EMBL" id="GAA2532869.1"/>
    </source>
</evidence>
<dbReference type="RefSeq" id="WP_344537059.1">
    <property type="nucleotide sequence ID" value="NZ_BAAATM010000009.1"/>
</dbReference>
<evidence type="ECO:0000256" key="2">
    <source>
        <dbReference type="PIRNR" id="PIRNR006241"/>
    </source>
</evidence>
<feature type="domain" description="Xylose isomerase-like TIM barrel" evidence="3">
    <location>
        <begin position="23"/>
        <end position="260"/>
    </location>
</feature>
<comment type="caution">
    <text evidence="4">The sequence shown here is derived from an EMBL/GenBank/DDBJ whole genome shotgun (WGS) entry which is preliminary data.</text>
</comment>
<keyword evidence="5" id="KW-1185">Reference proteome</keyword>
<dbReference type="GO" id="GO:0016853">
    <property type="term" value="F:isomerase activity"/>
    <property type="evidence" value="ECO:0007669"/>
    <property type="project" value="UniProtKB-KW"/>
</dbReference>
<gene>
    <name evidence="4" type="primary">hyi</name>
    <name evidence="4" type="ORF">GCM10010423_30710</name>
</gene>
<evidence type="ECO:0000256" key="1">
    <source>
        <dbReference type="ARBA" id="ARBA00023235"/>
    </source>
</evidence>
<dbReference type="SUPFAM" id="SSF51658">
    <property type="entry name" value="Xylose isomerase-like"/>
    <property type="match status" value="1"/>
</dbReference>
<reference evidence="4 5" key="1">
    <citation type="journal article" date="2019" name="Int. J. Syst. Evol. Microbiol.">
        <title>The Global Catalogue of Microorganisms (GCM) 10K type strain sequencing project: providing services to taxonomists for standard genome sequencing and annotation.</title>
        <authorList>
            <consortium name="The Broad Institute Genomics Platform"/>
            <consortium name="The Broad Institute Genome Sequencing Center for Infectious Disease"/>
            <person name="Wu L."/>
            <person name="Ma J."/>
        </authorList>
    </citation>
    <scope>NUCLEOTIDE SEQUENCE [LARGE SCALE GENOMIC DNA]</scope>
    <source>
        <strain evidence="4 5">JCM 6924</strain>
    </source>
</reference>
<dbReference type="EMBL" id="BAAATM010000009">
    <property type="protein sequence ID" value="GAA2532869.1"/>
    <property type="molecule type" value="Genomic_DNA"/>
</dbReference>
<comment type="similarity">
    <text evidence="2">Belongs to the hyi family.</text>
</comment>
<dbReference type="Gene3D" id="3.20.20.150">
    <property type="entry name" value="Divalent-metal-dependent TIM barrel enzymes"/>
    <property type="match status" value="1"/>
</dbReference>
<keyword evidence="1 2" id="KW-0413">Isomerase</keyword>
<evidence type="ECO:0000313" key="5">
    <source>
        <dbReference type="Proteomes" id="UP001501095"/>
    </source>
</evidence>
<protein>
    <submittedName>
        <fullName evidence="4">Hydroxypyruvate isomerase</fullName>
    </submittedName>
</protein>
<accession>A0ABN3NS30</accession>
<dbReference type="InterPro" id="IPR026040">
    <property type="entry name" value="HyI-like"/>
</dbReference>
<dbReference type="PANTHER" id="PTHR43489">
    <property type="entry name" value="ISOMERASE"/>
    <property type="match status" value="1"/>
</dbReference>
<dbReference type="Pfam" id="PF01261">
    <property type="entry name" value="AP_endonuc_2"/>
    <property type="match status" value="1"/>
</dbReference>
<dbReference type="InterPro" id="IPR013022">
    <property type="entry name" value="Xyl_isomerase-like_TIM-brl"/>
</dbReference>
<dbReference type="PANTHER" id="PTHR43489:SF13">
    <property type="entry name" value="HYDROXYPYRUVATE ISOMERASE"/>
    <property type="match status" value="1"/>
</dbReference>
<dbReference type="Proteomes" id="UP001501095">
    <property type="component" value="Unassembled WGS sequence"/>
</dbReference>
<sequence length="262" mass="28630">MTNLRFDANLKWLFTELPFLERFDAAAAAGFTAVEYASPYEYEPRRLRALLDNAGLEQILINTPMGPAGSPTRFGFACLPDSVGDYREGVLRGLEYASALGARFLHVVGGVVPEGVHDDVAFARYVANIAWAAEQARGTGIRLLLEAQNKRDSPGFVLTSQARAAAVVEAVGDDVAGLLLDFYHAQIDEGDLVRTFEKYRGIALHLQIADAPDRHEPGTGEIAYRTLFRVIESSGYDGWIGCEYQPATATAAGLTWMKELVE</sequence>
<name>A0ABN3NS30_9ACTN</name>
<evidence type="ECO:0000259" key="3">
    <source>
        <dbReference type="Pfam" id="PF01261"/>
    </source>
</evidence>
<organism evidence="4 5">
    <name type="scientific">Streptomyces levis</name>
    <dbReference type="NCBI Taxonomy" id="285566"/>
    <lineage>
        <taxon>Bacteria</taxon>
        <taxon>Bacillati</taxon>
        <taxon>Actinomycetota</taxon>
        <taxon>Actinomycetes</taxon>
        <taxon>Kitasatosporales</taxon>
        <taxon>Streptomycetaceae</taxon>
        <taxon>Streptomyces</taxon>
    </lineage>
</organism>
<proteinExistence type="inferred from homology"/>
<dbReference type="PIRSF" id="PIRSF006241">
    <property type="entry name" value="HyI"/>
    <property type="match status" value="1"/>
</dbReference>
<dbReference type="InterPro" id="IPR050417">
    <property type="entry name" value="Sugar_Epim/Isomerase"/>
</dbReference>
<dbReference type="InterPro" id="IPR036237">
    <property type="entry name" value="Xyl_isomerase-like_sf"/>
</dbReference>